<dbReference type="CDD" id="cd06225">
    <property type="entry name" value="HAMP"/>
    <property type="match status" value="1"/>
</dbReference>
<dbReference type="PROSITE" id="PS50111">
    <property type="entry name" value="CHEMOTAXIS_TRANSDUC_2"/>
    <property type="match status" value="1"/>
</dbReference>
<proteinExistence type="inferred from homology"/>
<dbReference type="GO" id="GO:0016020">
    <property type="term" value="C:membrane"/>
    <property type="evidence" value="ECO:0007669"/>
    <property type="project" value="UniProtKB-SubCell"/>
</dbReference>
<dbReference type="SUPFAM" id="SSF58104">
    <property type="entry name" value="Methyl-accepting chemotaxis protein (MCP) signaling domain"/>
    <property type="match status" value="1"/>
</dbReference>
<dbReference type="FunFam" id="1.10.287.950:FF:000001">
    <property type="entry name" value="Methyl-accepting chemotaxis sensory transducer"/>
    <property type="match status" value="1"/>
</dbReference>
<evidence type="ECO:0000259" key="7">
    <source>
        <dbReference type="PROSITE" id="PS50885"/>
    </source>
</evidence>
<dbReference type="GO" id="GO:0006935">
    <property type="term" value="P:chemotaxis"/>
    <property type="evidence" value="ECO:0007669"/>
    <property type="project" value="UniProtKB-ARBA"/>
</dbReference>
<evidence type="ECO:0000256" key="1">
    <source>
        <dbReference type="ARBA" id="ARBA00004370"/>
    </source>
</evidence>
<evidence type="ECO:0000256" key="3">
    <source>
        <dbReference type="ARBA" id="ARBA00029447"/>
    </source>
</evidence>
<dbReference type="KEGG" id="vvu:VV2_1042"/>
<dbReference type="InterPro" id="IPR003660">
    <property type="entry name" value="HAMP_dom"/>
</dbReference>
<reference evidence="8 9" key="2">
    <citation type="journal article" date="2003" name="Infect. Immun.">
        <title>Characterization and pathogenic significance of Vibrio vulnificus antigens preferentially expressed in septicemic patients.</title>
        <authorList>
            <person name="Kim Y.R."/>
            <person name="Lee S.E."/>
            <person name="Kim C.M."/>
            <person name="Kim S.Y."/>
            <person name="Shin E.K."/>
            <person name="Shin D.H."/>
            <person name="Chung S.S."/>
            <person name="Choy H.E."/>
            <person name="Progulske-Fox A."/>
            <person name="Hillman J.D."/>
            <person name="Handfield M."/>
            <person name="Rhee J.H."/>
        </authorList>
    </citation>
    <scope>NUCLEOTIDE SEQUENCE [LARGE SCALE GENOMIC DNA]</scope>
    <source>
        <strain evidence="8 9">CMCP6</strain>
    </source>
</reference>
<sequence length="661" mass="72866">MFMSLSIVQRISAGFVLMLLLLILLGVISTLKIQGINDGLSEVSDRATPLVVAVAGLKEALQESNRWVLEYRASEEAAELPQLSSRFKSQQARFRELSQEMNQFTSAEESQAQFQQVLQATNQFYADSDKVLAKHGEWVDALVKRRELEIAFIRLEDTYQWAADLLLQQSSSQRSMRNKAELITSGIARDLKNIRRADAKTDLNALEKVLSKDIEMARKRLERVLVPEDVKARYVANLNRLQELALGKQGLLETMRRAQQLENDLVIQNQQVDTSLSNSLAKLDDMARAAGTIAERSRTLADEAVSSANFWIMAVSAISAAVALIIGYTTAMSIKNPLQKINKELAYMAKGDMTRRINYQTGCEFGELSRSIDMLADKTGELLSQITAGSRHLVDEASRSAEISERAMARVQEQKSQTDQVAAAITELEVSATEVARSTDGAKDEVDRADAEAKSGRQKVANTRKITEQLAHDMEAAVGITHKLGEFSNNIGSILDVIRGIAEQTNLLALNAAIEAARAGDAGRGFAVVADEVRALATRTQTSTEEIQKMIENLQHSSKEVVEVMGRSQDQTRTCVEQTREMDTALQSIAERMSAIKEMADQVAHAAQEQILVSQSVAHHVTGISEVAHETEREARESASSSEVLADLAAKQQQLIAHFKV</sequence>
<comment type="subcellular location">
    <subcellularLocation>
        <location evidence="1">Membrane</location>
    </subcellularLocation>
</comment>
<dbReference type="GO" id="GO:0007165">
    <property type="term" value="P:signal transduction"/>
    <property type="evidence" value="ECO:0007669"/>
    <property type="project" value="UniProtKB-KW"/>
</dbReference>
<dbReference type="PROSITE" id="PS50885">
    <property type="entry name" value="HAMP"/>
    <property type="match status" value="1"/>
</dbReference>
<dbReference type="Proteomes" id="UP000002275">
    <property type="component" value="Chromosome II"/>
</dbReference>
<feature type="transmembrane region" description="Helical" evidence="5">
    <location>
        <begin position="310"/>
        <end position="331"/>
    </location>
</feature>
<comment type="similarity">
    <text evidence="3">Belongs to the methyl-accepting chemotaxis (MCP) protein family.</text>
</comment>
<dbReference type="Pfam" id="PF00015">
    <property type="entry name" value="MCPsignal"/>
    <property type="match status" value="1"/>
</dbReference>
<reference evidence="9" key="1">
    <citation type="submission" date="2002-12" db="EMBL/GenBank/DDBJ databases">
        <title>Complete genome sequence of Vibrio vulnificus CMCP6.</title>
        <authorList>
            <person name="Rhee J.H."/>
            <person name="Kim S.Y."/>
            <person name="Chung S.S."/>
            <person name="Kim J.J."/>
            <person name="Moon Y.H."/>
            <person name="Jeong H."/>
            <person name="Choy H.E."/>
        </authorList>
    </citation>
    <scope>NUCLEOTIDE SEQUENCE [LARGE SCALE GENOMIC DNA]</scope>
    <source>
        <strain evidence="9">CMCP6</strain>
    </source>
</reference>
<dbReference type="PANTHER" id="PTHR32089:SF70">
    <property type="entry name" value="ENERGY TAXIS MODULATING METHYL ACCEPTING SENSORY TRANSDUCER"/>
    <property type="match status" value="1"/>
</dbReference>
<evidence type="ECO:0000313" key="9">
    <source>
        <dbReference type="Proteomes" id="UP000002275"/>
    </source>
</evidence>
<dbReference type="CDD" id="cd11386">
    <property type="entry name" value="MCP_signal"/>
    <property type="match status" value="1"/>
</dbReference>
<accession>A0A3Q0KZK7</accession>
<dbReference type="InterPro" id="IPR024478">
    <property type="entry name" value="HlyB_4HB_MCP"/>
</dbReference>
<keyword evidence="2 4" id="KW-0807">Transducer</keyword>
<dbReference type="Gene3D" id="1.10.287.950">
    <property type="entry name" value="Methyl-accepting chemotaxis protein"/>
    <property type="match status" value="1"/>
</dbReference>
<dbReference type="AlphaFoldDB" id="A0A3Q0KZK7"/>
<dbReference type="PANTHER" id="PTHR32089">
    <property type="entry name" value="METHYL-ACCEPTING CHEMOTAXIS PROTEIN MCPB"/>
    <property type="match status" value="1"/>
</dbReference>
<name>A0A3Q0KZK7_VIBVU</name>
<evidence type="ECO:0000256" key="2">
    <source>
        <dbReference type="ARBA" id="ARBA00023224"/>
    </source>
</evidence>
<gene>
    <name evidence="8" type="ordered locus">VV2_1042</name>
</gene>
<protein>
    <submittedName>
        <fullName evidence="8">Methyl-accepting chemotaxis protein</fullName>
    </submittedName>
</protein>
<feature type="domain" description="Methyl-accepting transducer" evidence="6">
    <location>
        <begin position="389"/>
        <end position="625"/>
    </location>
</feature>
<dbReference type="Pfam" id="PF12729">
    <property type="entry name" value="4HB_MCP_1"/>
    <property type="match status" value="1"/>
</dbReference>
<keyword evidence="5" id="KW-0812">Transmembrane</keyword>
<evidence type="ECO:0000256" key="5">
    <source>
        <dbReference type="SAM" id="Phobius"/>
    </source>
</evidence>
<evidence type="ECO:0000313" key="8">
    <source>
        <dbReference type="EMBL" id="AAO07950.1"/>
    </source>
</evidence>
<organism evidence="8 9">
    <name type="scientific">Vibrio vulnificus (strain CMCP6)</name>
    <dbReference type="NCBI Taxonomy" id="216895"/>
    <lineage>
        <taxon>Bacteria</taxon>
        <taxon>Pseudomonadati</taxon>
        <taxon>Pseudomonadota</taxon>
        <taxon>Gammaproteobacteria</taxon>
        <taxon>Vibrionales</taxon>
        <taxon>Vibrionaceae</taxon>
        <taxon>Vibrio</taxon>
    </lineage>
</organism>
<dbReference type="InterPro" id="IPR004089">
    <property type="entry name" value="MCPsignal_dom"/>
</dbReference>
<feature type="domain" description="HAMP" evidence="7">
    <location>
        <begin position="332"/>
        <end position="384"/>
    </location>
</feature>
<keyword evidence="5" id="KW-0472">Membrane</keyword>
<evidence type="ECO:0000256" key="4">
    <source>
        <dbReference type="PROSITE-ProRule" id="PRU00284"/>
    </source>
</evidence>
<evidence type="ECO:0000259" key="6">
    <source>
        <dbReference type="PROSITE" id="PS50111"/>
    </source>
</evidence>
<reference evidence="8 9" key="3">
    <citation type="journal article" date="2011" name="Mol. Syst. Biol.">
        <title>Integrative genome-scale metabolic analysis of Vibrio vulnificus for drug targeting and discovery.</title>
        <authorList>
            <person name="Kim H.U."/>
            <person name="Kim S.Y."/>
            <person name="Jeong H."/>
            <person name="Kim T.Y."/>
            <person name="Kim J.J."/>
            <person name="Choy H.E."/>
            <person name="Yi K.Y."/>
            <person name="Rhee J.H."/>
            <person name="Lee S.Y."/>
        </authorList>
    </citation>
    <scope>NUCLEOTIDE SEQUENCE [LARGE SCALE GENOMIC DNA]</scope>
    <source>
        <strain evidence="8 9">CMCP6</strain>
    </source>
</reference>
<dbReference type="SMART" id="SM00283">
    <property type="entry name" value="MA"/>
    <property type="match status" value="1"/>
</dbReference>
<keyword evidence="5" id="KW-1133">Transmembrane helix</keyword>
<dbReference type="EMBL" id="AE016796">
    <property type="protein sequence ID" value="AAO07950.1"/>
    <property type="molecule type" value="Genomic_DNA"/>
</dbReference>